<dbReference type="SUPFAM" id="SSF53474">
    <property type="entry name" value="alpha/beta-Hydrolases"/>
    <property type="match status" value="1"/>
</dbReference>
<reference evidence="3 4" key="1">
    <citation type="submission" date="2023-08" db="EMBL/GenBank/DDBJ databases">
        <title>Nocardioides seae sp. nov., a bacterium isolated from a soil.</title>
        <authorList>
            <person name="Wang X."/>
        </authorList>
    </citation>
    <scope>NUCLEOTIDE SEQUENCE [LARGE SCALE GENOMIC DNA]</scope>
    <source>
        <strain evidence="3 4">YZH12</strain>
    </source>
</reference>
<dbReference type="Pfam" id="PF12697">
    <property type="entry name" value="Abhydrolase_6"/>
    <property type="match status" value="1"/>
</dbReference>
<sequence length="210" mass="22372">MSTSETRPTSDERLTRTDVEDPRGLVLMLHGGKEQSVAPVDGRSASWRRSAAMQRSIAPALGEDGVATWLLRYTLRGWNGGAPVADARAALDRAAAELPGVPVVLLGHSMGGRTAAHVADHPAVVGVVALAPWFPEGEPVRALRGRPLLAAHGARDKITSPRATRAYVERANADGARATFRDMGPVGHYMFRRAGAWNEVALAGCRELLS</sequence>
<feature type="region of interest" description="Disordered" evidence="1">
    <location>
        <begin position="1"/>
        <end position="20"/>
    </location>
</feature>
<name>A0ABU3PSF1_9ACTN</name>
<evidence type="ECO:0000256" key="1">
    <source>
        <dbReference type="SAM" id="MobiDB-lite"/>
    </source>
</evidence>
<dbReference type="Proteomes" id="UP001268542">
    <property type="component" value="Unassembled WGS sequence"/>
</dbReference>
<keyword evidence="3" id="KW-0378">Hydrolase</keyword>
<dbReference type="InterPro" id="IPR029058">
    <property type="entry name" value="AB_hydrolase_fold"/>
</dbReference>
<keyword evidence="4" id="KW-1185">Reference proteome</keyword>
<evidence type="ECO:0000313" key="4">
    <source>
        <dbReference type="Proteomes" id="UP001268542"/>
    </source>
</evidence>
<feature type="domain" description="AB hydrolase-1" evidence="2">
    <location>
        <begin position="26"/>
        <end position="183"/>
    </location>
</feature>
<evidence type="ECO:0000259" key="2">
    <source>
        <dbReference type="Pfam" id="PF12697"/>
    </source>
</evidence>
<dbReference type="EMBL" id="JAVYII010000001">
    <property type="protein sequence ID" value="MDT9591816.1"/>
    <property type="molecule type" value="Genomic_DNA"/>
</dbReference>
<dbReference type="Gene3D" id="3.40.50.1820">
    <property type="entry name" value="alpha/beta hydrolase"/>
    <property type="match status" value="1"/>
</dbReference>
<feature type="compositionally biased region" description="Basic and acidic residues" evidence="1">
    <location>
        <begin position="8"/>
        <end position="20"/>
    </location>
</feature>
<comment type="caution">
    <text evidence="3">The sequence shown here is derived from an EMBL/GenBank/DDBJ whole genome shotgun (WGS) entry which is preliminary data.</text>
</comment>
<dbReference type="RefSeq" id="WP_315730852.1">
    <property type="nucleotide sequence ID" value="NZ_JAVYII010000001.1"/>
</dbReference>
<protein>
    <submittedName>
        <fullName evidence="3">Alpha/beta fold hydrolase</fullName>
    </submittedName>
</protein>
<organism evidence="3 4">
    <name type="scientific">Nocardioides imazamoxiresistens</name>
    <dbReference type="NCBI Taxonomy" id="3231893"/>
    <lineage>
        <taxon>Bacteria</taxon>
        <taxon>Bacillati</taxon>
        <taxon>Actinomycetota</taxon>
        <taxon>Actinomycetes</taxon>
        <taxon>Propionibacteriales</taxon>
        <taxon>Nocardioidaceae</taxon>
        <taxon>Nocardioides</taxon>
    </lineage>
</organism>
<dbReference type="InterPro" id="IPR000073">
    <property type="entry name" value="AB_hydrolase_1"/>
</dbReference>
<proteinExistence type="predicted"/>
<evidence type="ECO:0000313" key="3">
    <source>
        <dbReference type="EMBL" id="MDT9591816.1"/>
    </source>
</evidence>
<accession>A0ABU3PSF1</accession>
<dbReference type="GO" id="GO:0016787">
    <property type="term" value="F:hydrolase activity"/>
    <property type="evidence" value="ECO:0007669"/>
    <property type="project" value="UniProtKB-KW"/>
</dbReference>
<gene>
    <name evidence="3" type="ORF">RDV89_01960</name>
</gene>